<evidence type="ECO:0000256" key="3">
    <source>
        <dbReference type="ARBA" id="ARBA00022617"/>
    </source>
</evidence>
<dbReference type="AlphaFoldDB" id="A0A6M4X5L6"/>
<keyword evidence="7 8" id="KW-0503">Monooxygenase</keyword>
<dbReference type="PROSITE" id="PS00086">
    <property type="entry name" value="CYTOCHROME_P450"/>
    <property type="match status" value="1"/>
</dbReference>
<dbReference type="InterPro" id="IPR036396">
    <property type="entry name" value="Cyt_P450_sf"/>
</dbReference>
<comment type="similarity">
    <text evidence="2 8">Belongs to the cytochrome P450 family.</text>
</comment>
<dbReference type="InterPro" id="IPR017972">
    <property type="entry name" value="Cyt_P450_CS"/>
</dbReference>
<evidence type="ECO:0000256" key="2">
    <source>
        <dbReference type="ARBA" id="ARBA00010617"/>
    </source>
</evidence>
<evidence type="ECO:0000256" key="4">
    <source>
        <dbReference type="ARBA" id="ARBA00022723"/>
    </source>
</evidence>
<evidence type="ECO:0000256" key="8">
    <source>
        <dbReference type="RuleBase" id="RU000461"/>
    </source>
</evidence>
<reference evidence="9" key="1">
    <citation type="submission" date="2020-03" db="EMBL/GenBank/DDBJ databases">
        <title>Molecular networking-based the target discovery of potent antiproliferative macrolactams: 5/6/7/16 polycyclic ansamycins and glycosylated trienomycin from Streptomyces cacaoi subsp. asoensis.</title>
        <authorList>
            <person name="Liu L.-L."/>
        </authorList>
    </citation>
    <scope>NUCLEOTIDE SEQUENCE [LARGE SCALE GENOMIC DNA]</scope>
    <source>
        <strain evidence="9">H2S5</strain>
    </source>
</reference>
<accession>A0A6M4X5L6</accession>
<keyword evidence="10" id="KW-1185">Reference proteome</keyword>
<proteinExistence type="inferred from homology"/>
<dbReference type="GO" id="GO:0020037">
    <property type="term" value="F:heme binding"/>
    <property type="evidence" value="ECO:0007669"/>
    <property type="project" value="InterPro"/>
</dbReference>
<evidence type="ECO:0000313" key="10">
    <source>
        <dbReference type="Proteomes" id="UP000502665"/>
    </source>
</evidence>
<dbReference type="PANTHER" id="PTHR46696:SF5">
    <property type="entry name" value="CYTOCHROME P450 BJ-1"/>
    <property type="match status" value="1"/>
</dbReference>
<dbReference type="GO" id="GO:0005506">
    <property type="term" value="F:iron ion binding"/>
    <property type="evidence" value="ECO:0007669"/>
    <property type="project" value="InterPro"/>
</dbReference>
<keyword evidence="4 8" id="KW-0479">Metal-binding</keyword>
<gene>
    <name evidence="9" type="ORF">G9272_38580</name>
</gene>
<dbReference type="RefSeq" id="WP_171400816.1">
    <property type="nucleotide sequence ID" value="NZ_CP049838.1"/>
</dbReference>
<dbReference type="FunFam" id="1.10.630.10:FF:000018">
    <property type="entry name" value="Cytochrome P450 monooxygenase"/>
    <property type="match status" value="1"/>
</dbReference>
<name>A0A6M4X5L6_9ACTN</name>
<evidence type="ECO:0000256" key="6">
    <source>
        <dbReference type="ARBA" id="ARBA00023004"/>
    </source>
</evidence>
<protein>
    <submittedName>
        <fullName evidence="9">Cytochrome P450</fullName>
    </submittedName>
</protein>
<dbReference type="Pfam" id="PF00067">
    <property type="entry name" value="p450"/>
    <property type="match status" value="1"/>
</dbReference>
<comment type="cofactor">
    <cofactor evidence="1">
        <name>heme</name>
        <dbReference type="ChEBI" id="CHEBI:30413"/>
    </cofactor>
</comment>
<evidence type="ECO:0000256" key="7">
    <source>
        <dbReference type="ARBA" id="ARBA00023033"/>
    </source>
</evidence>
<keyword evidence="6 8" id="KW-0408">Iron</keyword>
<dbReference type="PRINTS" id="PR00359">
    <property type="entry name" value="BP450"/>
</dbReference>
<evidence type="ECO:0000313" key="9">
    <source>
        <dbReference type="EMBL" id="QJT05496.1"/>
    </source>
</evidence>
<dbReference type="InterPro" id="IPR002397">
    <property type="entry name" value="Cyt_P450_B"/>
</dbReference>
<dbReference type="InterPro" id="IPR001128">
    <property type="entry name" value="Cyt_P450"/>
</dbReference>
<evidence type="ECO:0000256" key="1">
    <source>
        <dbReference type="ARBA" id="ARBA00001971"/>
    </source>
</evidence>
<organism evidence="9 10">
    <name type="scientific">Streptomyces asoensis</name>
    <dbReference type="NCBI Taxonomy" id="249586"/>
    <lineage>
        <taxon>Bacteria</taxon>
        <taxon>Bacillati</taxon>
        <taxon>Actinomycetota</taxon>
        <taxon>Actinomycetes</taxon>
        <taxon>Kitasatosporales</taxon>
        <taxon>Streptomycetaceae</taxon>
        <taxon>Streptomyces</taxon>
    </lineage>
</organism>
<sequence>MAAPITHQQLVDRTDHFAPPTVLTAAAPLSRMLYPDGHVGWLATGLEVAKEVLSSPAFSHNFHSAHFPMLKKGEPFSSMPIIPGMFIHMDPPEHTRYRGMLTAEFGTRRMAELAPRIEEIAAGQLDALRAQGSPADLLPAYIRPLVLRVLSEVVGVPYEDTPTLAALADTANDDDVPLEDEFAAEKRAFFLTRDLVERARTSPGDDVLGRLTAVDGLSDREITNMLLVVFVAGFATCEGAVAAAALALLHHGEQLAAFRAAAESGKGTGPAVEELLRHTTVNQYQIFRTALEDTRLHGELVRKGDTVTVSLPAANRDPAQFGCPAHLDLGREDASGHIAFGYGAHACVGQRLGRAVLGTALETLVRGLPGLALDAPLEDIPLRARTPVLSVQRLPVRW</sequence>
<dbReference type="Proteomes" id="UP000502665">
    <property type="component" value="Chromosome"/>
</dbReference>
<dbReference type="GO" id="GO:0004497">
    <property type="term" value="F:monooxygenase activity"/>
    <property type="evidence" value="ECO:0007669"/>
    <property type="project" value="UniProtKB-KW"/>
</dbReference>
<dbReference type="Gene3D" id="1.10.630.10">
    <property type="entry name" value="Cytochrome P450"/>
    <property type="match status" value="1"/>
</dbReference>
<keyword evidence="3 8" id="KW-0349">Heme</keyword>
<dbReference type="PANTHER" id="PTHR46696">
    <property type="entry name" value="P450, PUTATIVE (EUROFUNG)-RELATED"/>
    <property type="match status" value="1"/>
</dbReference>
<evidence type="ECO:0000256" key="5">
    <source>
        <dbReference type="ARBA" id="ARBA00023002"/>
    </source>
</evidence>
<dbReference type="EMBL" id="CP049838">
    <property type="protein sequence ID" value="QJT05496.1"/>
    <property type="molecule type" value="Genomic_DNA"/>
</dbReference>
<dbReference type="SUPFAM" id="SSF48264">
    <property type="entry name" value="Cytochrome P450"/>
    <property type="match status" value="1"/>
</dbReference>
<dbReference type="GO" id="GO:0016705">
    <property type="term" value="F:oxidoreductase activity, acting on paired donors, with incorporation or reduction of molecular oxygen"/>
    <property type="evidence" value="ECO:0007669"/>
    <property type="project" value="InterPro"/>
</dbReference>
<keyword evidence="5 8" id="KW-0560">Oxidoreductase</keyword>